<evidence type="ECO:0000313" key="4">
    <source>
        <dbReference type="Proteomes" id="UP000322110"/>
    </source>
</evidence>
<name>A0A5B2T967_9PROT</name>
<feature type="non-terminal residue" evidence="3">
    <location>
        <position position="289"/>
    </location>
</feature>
<dbReference type="AlphaFoldDB" id="A0A5B2T967"/>
<evidence type="ECO:0000256" key="1">
    <source>
        <dbReference type="SAM" id="SignalP"/>
    </source>
</evidence>
<dbReference type="Pfam" id="PF01617">
    <property type="entry name" value="Surface_Ag_2"/>
    <property type="match status" value="1"/>
</dbReference>
<feature type="chain" id="PRO_5022780213" evidence="1">
    <location>
        <begin position="29"/>
        <end position="289"/>
    </location>
</feature>
<evidence type="ECO:0000313" key="3">
    <source>
        <dbReference type="EMBL" id="KAA2211172.1"/>
    </source>
</evidence>
<evidence type="ECO:0000259" key="2">
    <source>
        <dbReference type="Pfam" id="PF01617"/>
    </source>
</evidence>
<proteinExistence type="predicted"/>
<keyword evidence="4" id="KW-1185">Reference proteome</keyword>
<dbReference type="Gene3D" id="2.40.160.20">
    <property type="match status" value="1"/>
</dbReference>
<reference evidence="3 4" key="1">
    <citation type="journal article" date="2015" name="Int. J. Syst. Evol. Microbiol.">
        <title>Roseomonas oryzae sp. nov., isolated from paddy rhizosphere soil.</title>
        <authorList>
            <person name="Ramaprasad E.V."/>
            <person name="Sasikala Ch."/>
            <person name="Ramana Ch.V."/>
        </authorList>
    </citation>
    <scope>NUCLEOTIDE SEQUENCE [LARGE SCALE GENOMIC DNA]</scope>
    <source>
        <strain evidence="3 4">KCTC 42542</strain>
    </source>
</reference>
<sequence>MITRVCRMLLSFRSLCLTASMLSLPAVAQAQPIQGPYLGAGAGLDIRQDSDTSAVGRLGNGFTGIGAGRDGSAEFDLGGVGVLSLGYGFGNGLRVELEGNVRGATLDSYSGHSGFGPWGNFRGEAYTYGVMANLLYDFTIPDAAVVPYVGAGLGYSWTHLTNVRATSRVNGDRLAVDGIWGNLAYQAIAGAAVPISAVPGLSLTAEYRFFGQLDNDYKTVLWRQGGTPQYGKMEFADNMHHSLLVGVRYAFNQPAPAVPAPAASAPAAAPAPARTYLVFFDFDRADLTD</sequence>
<dbReference type="InterPro" id="IPR011250">
    <property type="entry name" value="OMP/PagP_B-barrel"/>
</dbReference>
<dbReference type="EMBL" id="VUKA01000066">
    <property type="protein sequence ID" value="KAA2211172.1"/>
    <property type="molecule type" value="Genomic_DNA"/>
</dbReference>
<feature type="signal peptide" evidence="1">
    <location>
        <begin position="1"/>
        <end position="28"/>
    </location>
</feature>
<keyword evidence="1" id="KW-0732">Signal</keyword>
<feature type="domain" description="Msp4/OMP-like" evidence="2">
    <location>
        <begin position="129"/>
        <end position="220"/>
    </location>
</feature>
<dbReference type="Proteomes" id="UP000322110">
    <property type="component" value="Unassembled WGS sequence"/>
</dbReference>
<dbReference type="SUPFAM" id="SSF56925">
    <property type="entry name" value="OMPA-like"/>
    <property type="match status" value="1"/>
</dbReference>
<accession>A0A5B2T967</accession>
<organism evidence="3 4">
    <name type="scientific">Teichococcus oryzae</name>
    <dbReference type="NCBI Taxonomy" id="1608942"/>
    <lineage>
        <taxon>Bacteria</taxon>
        <taxon>Pseudomonadati</taxon>
        <taxon>Pseudomonadota</taxon>
        <taxon>Alphaproteobacteria</taxon>
        <taxon>Acetobacterales</taxon>
        <taxon>Roseomonadaceae</taxon>
        <taxon>Roseomonas</taxon>
    </lineage>
</organism>
<dbReference type="InterPro" id="IPR002566">
    <property type="entry name" value="Msp4_OMP-like"/>
</dbReference>
<comment type="caution">
    <text evidence="3">The sequence shown here is derived from an EMBL/GenBank/DDBJ whole genome shotgun (WGS) entry which is preliminary data.</text>
</comment>
<gene>
    <name evidence="3" type="ORF">F0Q34_21520</name>
</gene>
<protein>
    <submittedName>
        <fullName evidence="3">P44/Msp2 family outer membrane protein</fullName>
    </submittedName>
</protein>